<evidence type="ECO:0000313" key="3">
    <source>
        <dbReference type="EMBL" id="CAF4302023.1"/>
    </source>
</evidence>
<gene>
    <name evidence="2" type="ORF">OVA965_LOCUS37520</name>
    <name evidence="3" type="ORF">TMI583_LOCUS38607</name>
</gene>
<protein>
    <recommendedName>
        <fullName evidence="1">Alpha-carbonic anhydrase domain-containing protein</fullName>
    </recommendedName>
</protein>
<dbReference type="Pfam" id="PF00194">
    <property type="entry name" value="Carb_anhydrase"/>
    <property type="match status" value="1"/>
</dbReference>
<dbReference type="Gene3D" id="3.10.200.10">
    <property type="entry name" value="Alpha carbonic anhydrase"/>
    <property type="match status" value="1"/>
</dbReference>
<dbReference type="InterPro" id="IPR001148">
    <property type="entry name" value="CA_dom"/>
</dbReference>
<feature type="domain" description="Alpha-carbonic anhydrase" evidence="1">
    <location>
        <begin position="1"/>
        <end position="112"/>
    </location>
</feature>
<dbReference type="InterPro" id="IPR036398">
    <property type="entry name" value="CA_dom_sf"/>
</dbReference>
<dbReference type="EMBL" id="CAJNOK010035563">
    <property type="protein sequence ID" value="CAF1514558.1"/>
    <property type="molecule type" value="Genomic_DNA"/>
</dbReference>
<dbReference type="SUPFAM" id="SSF51069">
    <property type="entry name" value="Carbonic anhydrase"/>
    <property type="match status" value="1"/>
</dbReference>
<dbReference type="PROSITE" id="PS51144">
    <property type="entry name" value="ALPHA_CA_2"/>
    <property type="match status" value="1"/>
</dbReference>
<evidence type="ECO:0000313" key="2">
    <source>
        <dbReference type="EMBL" id="CAF1514558.1"/>
    </source>
</evidence>
<dbReference type="Proteomes" id="UP000677228">
    <property type="component" value="Unassembled WGS sequence"/>
</dbReference>
<proteinExistence type="predicted"/>
<evidence type="ECO:0000259" key="1">
    <source>
        <dbReference type="PROSITE" id="PS51144"/>
    </source>
</evidence>
<reference evidence="2" key="1">
    <citation type="submission" date="2021-02" db="EMBL/GenBank/DDBJ databases">
        <authorList>
            <person name="Nowell W R."/>
        </authorList>
    </citation>
    <scope>NUCLEOTIDE SEQUENCE</scope>
</reference>
<dbReference type="Proteomes" id="UP000682733">
    <property type="component" value="Unassembled WGS sequence"/>
</dbReference>
<organism evidence="2 4">
    <name type="scientific">Didymodactylos carnosus</name>
    <dbReference type="NCBI Taxonomy" id="1234261"/>
    <lineage>
        <taxon>Eukaryota</taxon>
        <taxon>Metazoa</taxon>
        <taxon>Spiralia</taxon>
        <taxon>Gnathifera</taxon>
        <taxon>Rotifera</taxon>
        <taxon>Eurotatoria</taxon>
        <taxon>Bdelloidea</taxon>
        <taxon>Philodinida</taxon>
        <taxon>Philodinidae</taxon>
        <taxon>Didymodactylos</taxon>
    </lineage>
</organism>
<dbReference type="AlphaFoldDB" id="A0A8S2FPK3"/>
<sequence length="112" mass="13153">MHWGSNNRKGAEHEINGKKHVAEAHFVFTSSQRNETAVLAYFFEVADNENAEWGNYVLYVSDLKEVNQIKTYETNIQQLMDGDQREFLRYTRSSVNTTVHPRCYMDDILKFN</sequence>
<comment type="caution">
    <text evidence="2">The sequence shown here is derived from an EMBL/GenBank/DDBJ whole genome shotgun (WGS) entry which is preliminary data.</text>
</comment>
<name>A0A8S2FPK3_9BILA</name>
<evidence type="ECO:0000313" key="4">
    <source>
        <dbReference type="Proteomes" id="UP000677228"/>
    </source>
</evidence>
<dbReference type="EMBL" id="CAJOBA010057656">
    <property type="protein sequence ID" value="CAF4302023.1"/>
    <property type="molecule type" value="Genomic_DNA"/>
</dbReference>
<accession>A0A8S2FPK3</accession>